<dbReference type="Proteomes" id="UP000268229">
    <property type="component" value="Chromosome"/>
</dbReference>
<evidence type="ECO:0000256" key="5">
    <source>
        <dbReference type="ARBA" id="ARBA00022692"/>
    </source>
</evidence>
<evidence type="ECO:0000313" key="10">
    <source>
        <dbReference type="Proteomes" id="UP000268229"/>
    </source>
</evidence>
<dbReference type="SUPFAM" id="SSF81345">
    <property type="entry name" value="ABC transporter involved in vitamin B12 uptake, BtuC"/>
    <property type="match status" value="1"/>
</dbReference>
<comment type="similarity">
    <text evidence="2">Belongs to the binding-protein-dependent transport system permease family. FecCD subfamily.</text>
</comment>
<dbReference type="CDD" id="cd06550">
    <property type="entry name" value="TM_ABC_iron-siderophores_like"/>
    <property type="match status" value="1"/>
</dbReference>
<dbReference type="GO" id="GO:0022857">
    <property type="term" value="F:transmembrane transporter activity"/>
    <property type="evidence" value="ECO:0007669"/>
    <property type="project" value="InterPro"/>
</dbReference>
<dbReference type="GO" id="GO:0005886">
    <property type="term" value="C:plasma membrane"/>
    <property type="evidence" value="ECO:0007669"/>
    <property type="project" value="UniProtKB-SubCell"/>
</dbReference>
<dbReference type="Pfam" id="PF01032">
    <property type="entry name" value="FecCD"/>
    <property type="match status" value="1"/>
</dbReference>
<dbReference type="GO" id="GO:0033214">
    <property type="term" value="P:siderophore-iron import into cell"/>
    <property type="evidence" value="ECO:0007669"/>
    <property type="project" value="TreeGrafter"/>
</dbReference>
<evidence type="ECO:0000256" key="6">
    <source>
        <dbReference type="ARBA" id="ARBA00022989"/>
    </source>
</evidence>
<proteinExistence type="inferred from homology"/>
<dbReference type="PANTHER" id="PTHR30472">
    <property type="entry name" value="FERRIC ENTEROBACTIN TRANSPORT SYSTEM PERMEASE PROTEIN"/>
    <property type="match status" value="1"/>
</dbReference>
<dbReference type="KEGG" id="nani:NCTC12227_00770"/>
<evidence type="ECO:0000256" key="7">
    <source>
        <dbReference type="ARBA" id="ARBA00023136"/>
    </source>
</evidence>
<feature type="transmembrane region" description="Helical" evidence="8">
    <location>
        <begin position="325"/>
        <end position="344"/>
    </location>
</feature>
<dbReference type="InterPro" id="IPR000522">
    <property type="entry name" value="ABC_transptr_permease_BtuC"/>
</dbReference>
<keyword evidence="5 8" id="KW-0812">Transmembrane</keyword>
<organism evidence="9 10">
    <name type="scientific">Neisseria animaloris</name>
    <dbReference type="NCBI Taxonomy" id="326522"/>
    <lineage>
        <taxon>Bacteria</taxon>
        <taxon>Pseudomonadati</taxon>
        <taxon>Pseudomonadota</taxon>
        <taxon>Betaproteobacteria</taxon>
        <taxon>Neisseriales</taxon>
        <taxon>Neisseriaceae</taxon>
        <taxon>Neisseria</taxon>
    </lineage>
</organism>
<feature type="transmembrane region" description="Helical" evidence="8">
    <location>
        <begin position="297"/>
        <end position="319"/>
    </location>
</feature>
<evidence type="ECO:0000313" key="9">
    <source>
        <dbReference type="EMBL" id="VEJ21045.1"/>
    </source>
</evidence>
<keyword evidence="3" id="KW-0813">Transport</keyword>
<protein>
    <submittedName>
        <fullName evidence="9">ABC transporter permease, enterobactin</fullName>
    </submittedName>
</protein>
<evidence type="ECO:0000256" key="2">
    <source>
        <dbReference type="ARBA" id="ARBA00007935"/>
    </source>
</evidence>
<feature type="transmembrane region" description="Helical" evidence="8">
    <location>
        <begin position="258"/>
        <end position="285"/>
    </location>
</feature>
<name>A0A448UAV9_9NEIS</name>
<feature type="transmembrane region" description="Helical" evidence="8">
    <location>
        <begin position="42"/>
        <end position="62"/>
    </location>
</feature>
<evidence type="ECO:0000256" key="8">
    <source>
        <dbReference type="SAM" id="Phobius"/>
    </source>
</evidence>
<comment type="subcellular location">
    <subcellularLocation>
        <location evidence="1">Cell membrane</location>
        <topology evidence="1">Multi-pass membrane protein</topology>
    </subcellularLocation>
</comment>
<feature type="transmembrane region" description="Helical" evidence="8">
    <location>
        <begin position="166"/>
        <end position="187"/>
    </location>
</feature>
<dbReference type="AlphaFoldDB" id="A0A448UAV9"/>
<accession>A0A448UAV9</accession>
<dbReference type="PANTHER" id="PTHR30472:SF25">
    <property type="entry name" value="ABC TRANSPORTER PERMEASE PROTEIN MJ0876-RELATED"/>
    <property type="match status" value="1"/>
</dbReference>
<evidence type="ECO:0000256" key="4">
    <source>
        <dbReference type="ARBA" id="ARBA00022475"/>
    </source>
</evidence>
<gene>
    <name evidence="9" type="primary">yfhA</name>
    <name evidence="9" type="ORF">NCTC12227_00770</name>
</gene>
<keyword evidence="10" id="KW-1185">Reference proteome</keyword>
<evidence type="ECO:0000256" key="3">
    <source>
        <dbReference type="ARBA" id="ARBA00022448"/>
    </source>
</evidence>
<reference evidence="9 10" key="1">
    <citation type="submission" date="2018-12" db="EMBL/GenBank/DDBJ databases">
        <authorList>
            <consortium name="Pathogen Informatics"/>
        </authorList>
    </citation>
    <scope>NUCLEOTIDE SEQUENCE [LARGE SCALE GENOMIC DNA]</scope>
    <source>
        <strain evidence="9 10">NCTC12227</strain>
    </source>
</reference>
<dbReference type="STRING" id="326522.BWD08_04220"/>
<dbReference type="InterPro" id="IPR037294">
    <property type="entry name" value="ABC_BtuC-like"/>
</dbReference>
<sequence length="350" mass="36450">MPTIRCREVLMILSDGLHGVNNKRPSETNAYPLTFLIMKFRNLIFCLIFTAALIWFCAGIGFGGWQPPHQMDETVQSIRLPRVATALLVGAALAAAGAALQALFENPLADPSLIGTSGGAALGVIIVLAFGVGAIGVPLAAFAGALAVCLLILAIHRLFGGGTLGLLVLGFVLSAFSAAIVSLILFLSDDMVLRSATIWLSGSLAEAGFTSPLYAALVMAVGLVLLFWAGKRLDCLMLGEDTAVSMGISVNATRVQTVVGAALLTGAAVSLSGVIGFLGMMVPNVLAQAVGGRRSKLILLSAWLGAVFLLAVDSAARWITYPVDVPVGIIIALLGGPFFMWLFVKPMRKG</sequence>
<feature type="transmembrane region" description="Helical" evidence="8">
    <location>
        <begin position="83"/>
        <end position="104"/>
    </location>
</feature>
<keyword evidence="7 8" id="KW-0472">Membrane</keyword>
<dbReference type="Gene3D" id="1.10.3470.10">
    <property type="entry name" value="ABC transporter involved in vitamin B12 uptake, BtuC"/>
    <property type="match status" value="1"/>
</dbReference>
<evidence type="ECO:0000256" key="1">
    <source>
        <dbReference type="ARBA" id="ARBA00004651"/>
    </source>
</evidence>
<feature type="transmembrane region" description="Helical" evidence="8">
    <location>
        <begin position="207"/>
        <end position="228"/>
    </location>
</feature>
<dbReference type="EMBL" id="LR134516">
    <property type="protein sequence ID" value="VEJ21045.1"/>
    <property type="molecule type" value="Genomic_DNA"/>
</dbReference>
<keyword evidence="6 8" id="KW-1133">Transmembrane helix</keyword>
<feature type="transmembrane region" description="Helical" evidence="8">
    <location>
        <begin position="124"/>
        <end position="154"/>
    </location>
</feature>
<keyword evidence="4" id="KW-1003">Cell membrane</keyword>